<dbReference type="GO" id="GO:0016301">
    <property type="term" value="F:kinase activity"/>
    <property type="evidence" value="ECO:0007669"/>
    <property type="project" value="UniProtKB-KW"/>
</dbReference>
<comment type="caution">
    <text evidence="11">The sequence shown here is derived from an EMBL/GenBank/DDBJ whole genome shotgun (WGS) entry which is preliminary data.</text>
</comment>
<feature type="binding site" evidence="9">
    <location>
        <position position="221"/>
    </location>
    <ligand>
        <name>D-ribose 5-phosphate</name>
        <dbReference type="ChEBI" id="CHEBI:78346"/>
    </ligand>
</feature>
<evidence type="ECO:0000313" key="11">
    <source>
        <dbReference type="EMBL" id="OGE80866.1"/>
    </source>
</evidence>
<dbReference type="GO" id="GO:0006015">
    <property type="term" value="P:5-phosphoribose 1-diphosphate biosynthetic process"/>
    <property type="evidence" value="ECO:0007669"/>
    <property type="project" value="UniProtKB-UniRule"/>
</dbReference>
<dbReference type="Pfam" id="PF14572">
    <property type="entry name" value="Pribosyl_synth"/>
    <property type="match status" value="1"/>
</dbReference>
<dbReference type="InterPro" id="IPR000836">
    <property type="entry name" value="PRTase_dom"/>
</dbReference>
<keyword evidence="4 9" id="KW-0547">Nucleotide-binding</keyword>
<dbReference type="PANTHER" id="PTHR10210">
    <property type="entry name" value="RIBOSE-PHOSPHATE DIPHOSPHOKINASE FAMILY MEMBER"/>
    <property type="match status" value="1"/>
</dbReference>
<keyword evidence="5 9" id="KW-0418">Kinase</keyword>
<proteinExistence type="inferred from homology"/>
<dbReference type="FunFam" id="3.40.50.2020:FF:000007">
    <property type="entry name" value="Ribose-phosphate pyrophosphokinase"/>
    <property type="match status" value="1"/>
</dbReference>
<dbReference type="UniPathway" id="UPA00087">
    <property type="reaction ID" value="UER00172"/>
</dbReference>
<reference evidence="11 12" key="1">
    <citation type="journal article" date="2016" name="Nat. Commun.">
        <title>Thousands of microbial genomes shed light on interconnected biogeochemical processes in an aquifer system.</title>
        <authorList>
            <person name="Anantharaman K."/>
            <person name="Brown C.T."/>
            <person name="Hug L.A."/>
            <person name="Sharon I."/>
            <person name="Castelle C.J."/>
            <person name="Probst A.J."/>
            <person name="Thomas B.C."/>
            <person name="Singh A."/>
            <person name="Wilkins M.J."/>
            <person name="Karaoz U."/>
            <person name="Brodie E.L."/>
            <person name="Williams K.H."/>
            <person name="Hubbard S.S."/>
            <person name="Banfield J.F."/>
        </authorList>
    </citation>
    <scope>NUCLEOTIDE SEQUENCE [LARGE SCALE GENOMIC DNA]</scope>
</reference>
<keyword evidence="7 9" id="KW-0460">Magnesium</keyword>
<comment type="catalytic activity">
    <reaction evidence="8 9">
        <text>D-ribose 5-phosphate + ATP = 5-phospho-alpha-D-ribose 1-diphosphate + AMP + H(+)</text>
        <dbReference type="Rhea" id="RHEA:15609"/>
        <dbReference type="ChEBI" id="CHEBI:15378"/>
        <dbReference type="ChEBI" id="CHEBI:30616"/>
        <dbReference type="ChEBI" id="CHEBI:58017"/>
        <dbReference type="ChEBI" id="CHEBI:78346"/>
        <dbReference type="ChEBI" id="CHEBI:456215"/>
        <dbReference type="EC" id="2.7.6.1"/>
    </reaction>
</comment>
<comment type="subunit">
    <text evidence="9">Homohexamer.</text>
</comment>
<sequence>MINNSLKIISGTANEPLAREVAKLLKVDLTPVEIKRFTDGEIYVHIEQSVRGSDVYVIQPTSPDVNQNLMELLLILDALKRSSPTMITAVIPYFGYSRQDRRTIPREPISAKLVADMITKAGAGRVMMFDVHAAQIQGFFDVASDNIEYLPFFAEHILDRRLKNVVAVSPDAGGVANTRQLAKHINAPLAIIDKRRTHAGAKAKVGYIIGEVRDKICILIDDMIDTAGTITEAAKLLKKKGAKQVLVYATHGVFSGKAIARIKASPIQEMVVTNTIEQTREKRARNIKVVSIAQLIRETIRSNHEGRPMGKYFDEIYERIYKKRKKVEDGLIED</sequence>
<feature type="domain" description="Ribose-phosphate pyrophosphokinase N-terminal" evidence="10">
    <location>
        <begin position="6"/>
        <end position="122"/>
    </location>
</feature>
<feature type="active site" evidence="9">
    <location>
        <position position="194"/>
    </location>
</feature>
<dbReference type="GO" id="GO:0006164">
    <property type="term" value="P:purine nucleotide biosynthetic process"/>
    <property type="evidence" value="ECO:0007669"/>
    <property type="project" value="TreeGrafter"/>
</dbReference>
<dbReference type="Pfam" id="PF13793">
    <property type="entry name" value="Pribosyltran_N"/>
    <property type="match status" value="1"/>
</dbReference>
<dbReference type="STRING" id="1817822.A2826_01360"/>
<feature type="binding site" evidence="9">
    <location>
        <begin position="39"/>
        <end position="41"/>
    </location>
    <ligand>
        <name>ATP</name>
        <dbReference type="ChEBI" id="CHEBI:30616"/>
    </ligand>
</feature>
<dbReference type="CDD" id="cd06223">
    <property type="entry name" value="PRTases_typeI"/>
    <property type="match status" value="1"/>
</dbReference>
<dbReference type="GO" id="GO:0004749">
    <property type="term" value="F:ribose phosphate diphosphokinase activity"/>
    <property type="evidence" value="ECO:0007669"/>
    <property type="project" value="UniProtKB-UniRule"/>
</dbReference>
<comment type="cofactor">
    <cofactor evidence="9">
        <name>Mg(2+)</name>
        <dbReference type="ChEBI" id="CHEBI:18420"/>
    </cofactor>
    <text evidence="9">Binds 2 Mg(2+) ions per subunit.</text>
</comment>
<accession>A0A1F5NT74</accession>
<evidence type="ECO:0000256" key="9">
    <source>
        <dbReference type="HAMAP-Rule" id="MF_00583"/>
    </source>
</evidence>
<comment type="pathway">
    <text evidence="9">Metabolic intermediate biosynthesis; 5-phospho-alpha-D-ribose 1-diphosphate biosynthesis; 5-phospho-alpha-D-ribose 1-diphosphate from D-ribose 5-phosphate (route I): step 1/1.</text>
</comment>
<dbReference type="AlphaFoldDB" id="A0A1F5NT74"/>
<organism evidence="11 12">
    <name type="scientific">Candidatus Doudnabacteria bacterium RIFCSPHIGHO2_01_FULL_43_23</name>
    <dbReference type="NCBI Taxonomy" id="1817822"/>
    <lineage>
        <taxon>Bacteria</taxon>
        <taxon>Candidatus Doudnaibacteriota</taxon>
    </lineage>
</organism>
<keyword evidence="1 9" id="KW-0808">Transferase</keyword>
<protein>
    <recommendedName>
        <fullName evidence="9">Ribose-phosphate pyrophosphokinase</fullName>
        <shortName evidence="9">RPPK</shortName>
        <ecNumber evidence="9">2.7.6.1</ecNumber>
    </recommendedName>
    <alternativeName>
        <fullName evidence="9">5-phospho-D-ribosyl alpha-1-diphosphate synthase</fullName>
    </alternativeName>
    <alternativeName>
        <fullName evidence="9">Phosphoribosyl diphosphate synthase</fullName>
    </alternativeName>
    <alternativeName>
        <fullName evidence="9">Phosphoribosyl pyrophosphate synthase</fullName>
        <shortName evidence="9">P-Rib-PP synthase</shortName>
        <shortName evidence="9">PRPP synthase</shortName>
        <shortName evidence="9">PRPPase</shortName>
    </alternativeName>
</protein>
<feature type="binding site" evidence="9">
    <location>
        <position position="196"/>
    </location>
    <ligand>
        <name>D-ribose 5-phosphate</name>
        <dbReference type="ChEBI" id="CHEBI:78346"/>
    </ligand>
</feature>
<dbReference type="EC" id="2.7.6.1" evidence="9"/>
<dbReference type="GO" id="GO:0000287">
    <property type="term" value="F:magnesium ion binding"/>
    <property type="evidence" value="ECO:0007669"/>
    <property type="project" value="UniProtKB-UniRule"/>
</dbReference>
<evidence type="ECO:0000259" key="10">
    <source>
        <dbReference type="Pfam" id="PF13793"/>
    </source>
</evidence>
<dbReference type="PANTHER" id="PTHR10210:SF41">
    <property type="entry name" value="RIBOSE-PHOSPHATE PYROPHOSPHOKINASE 1, CHLOROPLASTIC"/>
    <property type="match status" value="1"/>
</dbReference>
<comment type="similarity">
    <text evidence="9">Belongs to the ribose-phosphate pyrophosphokinase family. Class I subfamily.</text>
</comment>
<dbReference type="Proteomes" id="UP000177912">
    <property type="component" value="Unassembled WGS sequence"/>
</dbReference>
<evidence type="ECO:0000313" key="12">
    <source>
        <dbReference type="Proteomes" id="UP000177912"/>
    </source>
</evidence>
<dbReference type="EMBL" id="MFEI01000018">
    <property type="protein sequence ID" value="OGE80866.1"/>
    <property type="molecule type" value="Genomic_DNA"/>
</dbReference>
<dbReference type="NCBIfam" id="TIGR01251">
    <property type="entry name" value="ribP_PPkin"/>
    <property type="match status" value="1"/>
</dbReference>
<comment type="function">
    <text evidence="9">Involved in the biosynthesis of the central metabolite phospho-alpha-D-ribosyl-1-pyrophosphate (PRPP) via the transfer of pyrophosphoryl group from ATP to 1-hydroxyl of ribose-5-phosphate (Rib-5-P).</text>
</comment>
<dbReference type="SUPFAM" id="SSF53271">
    <property type="entry name" value="PRTase-like"/>
    <property type="match status" value="1"/>
</dbReference>
<evidence type="ECO:0000256" key="7">
    <source>
        <dbReference type="ARBA" id="ARBA00022842"/>
    </source>
</evidence>
<dbReference type="GO" id="GO:0005524">
    <property type="term" value="F:ATP binding"/>
    <property type="evidence" value="ECO:0007669"/>
    <property type="project" value="UniProtKB-KW"/>
</dbReference>
<keyword evidence="6 9" id="KW-0067">ATP-binding</keyword>
<evidence type="ECO:0000256" key="6">
    <source>
        <dbReference type="ARBA" id="ARBA00022840"/>
    </source>
</evidence>
<evidence type="ECO:0000256" key="8">
    <source>
        <dbReference type="ARBA" id="ARBA00049535"/>
    </source>
</evidence>
<evidence type="ECO:0000256" key="2">
    <source>
        <dbReference type="ARBA" id="ARBA00022723"/>
    </source>
</evidence>
<dbReference type="HAMAP" id="MF_00583_B">
    <property type="entry name" value="RibP_PPkinase_B"/>
    <property type="match status" value="1"/>
</dbReference>
<evidence type="ECO:0000256" key="4">
    <source>
        <dbReference type="ARBA" id="ARBA00022741"/>
    </source>
</evidence>
<feature type="binding site" evidence="9">
    <location>
        <begin position="98"/>
        <end position="99"/>
    </location>
    <ligand>
        <name>ATP</name>
        <dbReference type="ChEBI" id="CHEBI:30616"/>
    </ligand>
</feature>
<evidence type="ECO:0000256" key="1">
    <source>
        <dbReference type="ARBA" id="ARBA00022679"/>
    </source>
</evidence>
<dbReference type="InterPro" id="IPR029057">
    <property type="entry name" value="PRTase-like"/>
</dbReference>
<keyword evidence="3 9" id="KW-0545">Nucleotide biosynthesis</keyword>
<feature type="binding site" evidence="9">
    <location>
        <position position="132"/>
    </location>
    <ligand>
        <name>Mg(2+)</name>
        <dbReference type="ChEBI" id="CHEBI:18420"/>
    </ligand>
</feature>
<dbReference type="InterPro" id="IPR029099">
    <property type="entry name" value="Pribosyltran_N"/>
</dbReference>
<keyword evidence="2 9" id="KW-0479">Metal-binding</keyword>
<name>A0A1F5NT74_9BACT</name>
<dbReference type="NCBIfam" id="NF002320">
    <property type="entry name" value="PRK01259.1"/>
    <property type="match status" value="1"/>
</dbReference>
<feature type="binding site" evidence="9">
    <location>
        <begin position="225"/>
        <end position="229"/>
    </location>
    <ligand>
        <name>D-ribose 5-phosphate</name>
        <dbReference type="ChEBI" id="CHEBI:78346"/>
    </ligand>
</feature>
<feature type="binding site" evidence="9">
    <location>
        <position position="171"/>
    </location>
    <ligand>
        <name>Mg(2+)</name>
        <dbReference type="ChEBI" id="CHEBI:18420"/>
    </ligand>
</feature>
<dbReference type="Gene3D" id="3.40.50.2020">
    <property type="match status" value="2"/>
</dbReference>
<evidence type="ECO:0000256" key="5">
    <source>
        <dbReference type="ARBA" id="ARBA00022777"/>
    </source>
</evidence>
<evidence type="ECO:0000256" key="3">
    <source>
        <dbReference type="ARBA" id="ARBA00022727"/>
    </source>
</evidence>
<comment type="subcellular location">
    <subcellularLocation>
        <location evidence="9">Cytoplasm</location>
    </subcellularLocation>
</comment>
<dbReference type="InterPro" id="IPR037515">
    <property type="entry name" value="Rib-P_diPkinase_bac"/>
</dbReference>
<keyword evidence="9" id="KW-0963">Cytoplasm</keyword>
<dbReference type="GO" id="GO:0005737">
    <property type="term" value="C:cytoplasm"/>
    <property type="evidence" value="ECO:0007669"/>
    <property type="project" value="UniProtKB-SubCell"/>
</dbReference>
<dbReference type="SMART" id="SM01400">
    <property type="entry name" value="Pribosyltran_N"/>
    <property type="match status" value="1"/>
</dbReference>
<gene>
    <name evidence="9" type="primary">prs</name>
    <name evidence="11" type="ORF">A2826_01360</name>
</gene>
<dbReference type="InterPro" id="IPR005946">
    <property type="entry name" value="Rib-P_diPkinase"/>
</dbReference>
<dbReference type="GO" id="GO:0002189">
    <property type="term" value="C:ribose phosphate diphosphokinase complex"/>
    <property type="evidence" value="ECO:0007669"/>
    <property type="project" value="TreeGrafter"/>
</dbReference>